<feature type="compositionally biased region" description="Polar residues" evidence="1">
    <location>
        <begin position="62"/>
        <end position="74"/>
    </location>
</feature>
<sequence length="169" mass="18358">MENQSQIYSSTPNYPPEPELELNPTTTKPNLIPLPNPPIPMETLSTPVSSIKALPLFPAATPNHQLRPSTNPSSLPIPAFTNLSARARARAQSHHHQAKSNSTPKSPNSNGDALHSRLLHQSPPFVPRRHPQSPTQALNQPLLPPDPCLHQPIRQSPSSSSIPPPPSQI</sequence>
<organism evidence="2 3">
    <name type="scientific">Musa balbisiana</name>
    <name type="common">Banana</name>
    <dbReference type="NCBI Taxonomy" id="52838"/>
    <lineage>
        <taxon>Eukaryota</taxon>
        <taxon>Viridiplantae</taxon>
        <taxon>Streptophyta</taxon>
        <taxon>Embryophyta</taxon>
        <taxon>Tracheophyta</taxon>
        <taxon>Spermatophyta</taxon>
        <taxon>Magnoliopsida</taxon>
        <taxon>Liliopsida</taxon>
        <taxon>Zingiberales</taxon>
        <taxon>Musaceae</taxon>
        <taxon>Musa</taxon>
    </lineage>
</organism>
<keyword evidence="3" id="KW-1185">Reference proteome</keyword>
<accession>A0A4S8JNY1</accession>
<evidence type="ECO:0000313" key="3">
    <source>
        <dbReference type="Proteomes" id="UP000317650"/>
    </source>
</evidence>
<dbReference type="Proteomes" id="UP000317650">
    <property type="component" value="Chromosome 1"/>
</dbReference>
<evidence type="ECO:0000313" key="2">
    <source>
        <dbReference type="EMBL" id="THU63194.1"/>
    </source>
</evidence>
<feature type="region of interest" description="Disordered" evidence="1">
    <location>
        <begin position="60"/>
        <end position="169"/>
    </location>
</feature>
<dbReference type="AlphaFoldDB" id="A0A4S8JNY1"/>
<name>A0A4S8JNY1_MUSBA</name>
<protein>
    <submittedName>
        <fullName evidence="2">Uncharacterized protein</fullName>
    </submittedName>
</protein>
<feature type="compositionally biased region" description="Polar residues" evidence="1">
    <location>
        <begin position="1"/>
        <end position="10"/>
    </location>
</feature>
<feature type="compositionally biased region" description="Basic residues" evidence="1">
    <location>
        <begin position="87"/>
        <end position="98"/>
    </location>
</feature>
<feature type="compositionally biased region" description="Low complexity" evidence="1">
    <location>
        <begin position="21"/>
        <end position="31"/>
    </location>
</feature>
<evidence type="ECO:0000256" key="1">
    <source>
        <dbReference type="SAM" id="MobiDB-lite"/>
    </source>
</evidence>
<dbReference type="EMBL" id="PYDT01000004">
    <property type="protein sequence ID" value="THU63194.1"/>
    <property type="molecule type" value="Genomic_DNA"/>
</dbReference>
<feature type="compositionally biased region" description="Low complexity" evidence="1">
    <location>
        <begin position="99"/>
        <end position="110"/>
    </location>
</feature>
<comment type="caution">
    <text evidence="2">The sequence shown here is derived from an EMBL/GenBank/DDBJ whole genome shotgun (WGS) entry which is preliminary data.</text>
</comment>
<feature type="compositionally biased region" description="Low complexity" evidence="1">
    <location>
        <begin position="151"/>
        <end position="161"/>
    </location>
</feature>
<reference evidence="2 3" key="1">
    <citation type="journal article" date="2019" name="Nat. Plants">
        <title>Genome sequencing of Musa balbisiana reveals subgenome evolution and function divergence in polyploid bananas.</title>
        <authorList>
            <person name="Yao X."/>
        </authorList>
    </citation>
    <scope>NUCLEOTIDE SEQUENCE [LARGE SCALE GENOMIC DNA]</scope>
    <source>
        <strain evidence="3">cv. DH-PKW</strain>
        <tissue evidence="2">Leaves</tissue>
    </source>
</reference>
<gene>
    <name evidence="2" type="ORF">C4D60_Mb01t13150</name>
</gene>
<proteinExistence type="predicted"/>
<feature type="region of interest" description="Disordered" evidence="1">
    <location>
        <begin position="1"/>
        <end position="38"/>
    </location>
</feature>